<feature type="compositionally biased region" description="Polar residues" evidence="1">
    <location>
        <begin position="54"/>
        <end position="64"/>
    </location>
</feature>
<evidence type="ECO:0000313" key="3">
    <source>
        <dbReference type="Proteomes" id="UP000179807"/>
    </source>
</evidence>
<feature type="compositionally biased region" description="Polar residues" evidence="1">
    <location>
        <begin position="200"/>
        <end position="214"/>
    </location>
</feature>
<dbReference type="EMBL" id="MLAK01000690">
    <property type="protein sequence ID" value="OHT07664.1"/>
    <property type="molecule type" value="Genomic_DNA"/>
</dbReference>
<feature type="region of interest" description="Disordered" evidence="1">
    <location>
        <begin position="1"/>
        <end position="67"/>
    </location>
</feature>
<feature type="region of interest" description="Disordered" evidence="1">
    <location>
        <begin position="91"/>
        <end position="214"/>
    </location>
</feature>
<evidence type="ECO:0000256" key="1">
    <source>
        <dbReference type="SAM" id="MobiDB-lite"/>
    </source>
</evidence>
<dbReference type="AlphaFoldDB" id="A0A1J4K9T4"/>
<dbReference type="VEuPathDB" id="TrichDB:TRFO_24073"/>
<dbReference type="RefSeq" id="XP_068360800.1">
    <property type="nucleotide sequence ID" value="XM_068503544.1"/>
</dbReference>
<feature type="compositionally biased region" description="Polar residues" evidence="1">
    <location>
        <begin position="7"/>
        <end position="32"/>
    </location>
</feature>
<feature type="compositionally biased region" description="Basic residues" evidence="1">
    <location>
        <begin position="420"/>
        <end position="455"/>
    </location>
</feature>
<feature type="compositionally biased region" description="Polar residues" evidence="1">
    <location>
        <begin position="158"/>
        <end position="168"/>
    </location>
</feature>
<gene>
    <name evidence="2" type="ORF">TRFO_24073</name>
</gene>
<comment type="caution">
    <text evidence="2">The sequence shown here is derived from an EMBL/GenBank/DDBJ whole genome shotgun (WGS) entry which is preliminary data.</text>
</comment>
<feature type="region of interest" description="Disordered" evidence="1">
    <location>
        <begin position="269"/>
        <end position="362"/>
    </location>
</feature>
<evidence type="ECO:0000313" key="2">
    <source>
        <dbReference type="EMBL" id="OHT07664.1"/>
    </source>
</evidence>
<protein>
    <submittedName>
        <fullName evidence="2">Uncharacterized protein</fullName>
    </submittedName>
</protein>
<dbReference type="GeneID" id="94838248"/>
<reference evidence="2" key="1">
    <citation type="submission" date="2016-10" db="EMBL/GenBank/DDBJ databases">
        <authorList>
            <person name="Benchimol M."/>
            <person name="Almeida L.G."/>
            <person name="Vasconcelos A.T."/>
            <person name="Perreira-Neves A."/>
            <person name="Rosa I.A."/>
            <person name="Tasca T."/>
            <person name="Bogo M.R."/>
            <person name="de Souza W."/>
        </authorList>
    </citation>
    <scope>NUCLEOTIDE SEQUENCE [LARGE SCALE GENOMIC DNA]</scope>
    <source>
        <strain evidence="2">K</strain>
    </source>
</reference>
<name>A0A1J4K9T4_9EUKA</name>
<sequence length="637" mass="72862">MEGKPPNASQVSANGGSAQLKYNPQNPPSVSIETGAPINITFPNENPETGKAANDSSKTSSNRGTIKIKIVDKKQIEYEYEYEEEEEEIIIPLINQGNHQGEEENEYSDDDADDTNKSATHTPQTEIQNHETPPGETQPGAPPDVTKDSIPNEETKNEQITNNSTNIVSFGEEESYDSGPLEMIHIEPQAKPPPPEKIPSGQSTSNDHNNITDLSNSMKLNSKQIPTSQTVNPTPNPHVIFTIDPTLNRAPGPPNRRLPQQIVNRSQILQSQHLPNPNFKPKTTPIISNNDKNANKMKSFTQNNDNTIKPHSNNNQSLKRNNGSIKNNYKTLSNTISSKPRSKSPTVGQLREQSRLKSMDGCSEEEEYYYDDDYNGNDYYNFKNTRQHQALSKSMKLPDKEYKSFRKEYLLKENDFNRNHSSRKRHHSYRSGRSNRNHRHSSQHVYRHRHHHRSRYQNPHSHSFHHHNHNFSKHRYHHYQSDGEYDYGYDEYDAYYEYDGDDYLYKGSPDIPNRLYSRISQSSNNFRMNKKQSVRNKDEFSETLSPAALHAFPKSLVFGRSSSFVPKNVKRFSPKKIPDCSESPEQSDSSGTDEETNTKWHFELPILGDKAPPTTKIVKKLNDKYSIGLLLGKVIRK</sequence>
<feature type="compositionally biased region" description="Polar residues" evidence="1">
    <location>
        <begin position="285"/>
        <end position="347"/>
    </location>
</feature>
<feature type="compositionally biased region" description="Polar residues" evidence="1">
    <location>
        <begin position="117"/>
        <end position="131"/>
    </location>
</feature>
<feature type="compositionally biased region" description="Acidic residues" evidence="1">
    <location>
        <begin position="103"/>
        <end position="113"/>
    </location>
</feature>
<feature type="region of interest" description="Disordered" evidence="1">
    <location>
        <begin position="575"/>
        <end position="596"/>
    </location>
</feature>
<keyword evidence="3" id="KW-1185">Reference proteome</keyword>
<feature type="region of interest" description="Disordered" evidence="1">
    <location>
        <begin position="413"/>
        <end position="468"/>
    </location>
</feature>
<dbReference type="Proteomes" id="UP000179807">
    <property type="component" value="Unassembled WGS sequence"/>
</dbReference>
<accession>A0A1J4K9T4</accession>
<proteinExistence type="predicted"/>
<organism evidence="2 3">
    <name type="scientific">Tritrichomonas foetus</name>
    <dbReference type="NCBI Taxonomy" id="1144522"/>
    <lineage>
        <taxon>Eukaryota</taxon>
        <taxon>Metamonada</taxon>
        <taxon>Parabasalia</taxon>
        <taxon>Tritrichomonadida</taxon>
        <taxon>Tritrichomonadidae</taxon>
        <taxon>Tritrichomonas</taxon>
    </lineage>
</organism>